<evidence type="ECO:0000313" key="1">
    <source>
        <dbReference type="EMBL" id="RMO01837.1"/>
    </source>
</evidence>
<reference evidence="1 2" key="1">
    <citation type="submission" date="2018-08" db="EMBL/GenBank/DDBJ databases">
        <title>Recombination of ecologically and evolutionarily significant loci maintains genetic cohesion in the Pseudomonas syringae species complex.</title>
        <authorList>
            <person name="Dillon M."/>
            <person name="Thakur S."/>
            <person name="Almeida R.N.D."/>
            <person name="Weir B.S."/>
            <person name="Guttman D.S."/>
        </authorList>
    </citation>
    <scope>NUCLEOTIDE SEQUENCE [LARGE SCALE GENOMIC DNA]</scope>
    <source>
        <strain evidence="1 2">1089_5</strain>
    </source>
</reference>
<organism evidence="1 2">
    <name type="scientific">Pseudomonas syringae pv. apii</name>
    <dbReference type="NCBI Taxonomy" id="81036"/>
    <lineage>
        <taxon>Bacteria</taxon>
        <taxon>Pseudomonadati</taxon>
        <taxon>Pseudomonadota</taxon>
        <taxon>Gammaproteobacteria</taxon>
        <taxon>Pseudomonadales</taxon>
        <taxon>Pseudomonadaceae</taxon>
        <taxon>Pseudomonas</taxon>
    </lineage>
</organism>
<dbReference type="EMBL" id="RBPL01000021">
    <property type="protein sequence ID" value="RMO01837.1"/>
    <property type="molecule type" value="Genomic_DNA"/>
</dbReference>
<dbReference type="RefSeq" id="WP_069710440.1">
    <property type="nucleotide sequence ID" value="NZ_RBPB01000226.1"/>
</dbReference>
<dbReference type="AlphaFoldDB" id="A0A3M3RZH5"/>
<accession>A0A3M3RZH5</accession>
<proteinExistence type="predicted"/>
<comment type="caution">
    <text evidence="1">The sequence shown here is derived from an EMBL/GenBank/DDBJ whole genome shotgun (WGS) entry which is preliminary data.</text>
</comment>
<protein>
    <submittedName>
        <fullName evidence="1">Uncharacterized protein</fullName>
    </submittedName>
</protein>
<gene>
    <name evidence="1" type="ORF">ALQ49_101797</name>
</gene>
<sequence length="147" mass="16792">MSSKITAKKGDYFTIPMVDGRNAICQVVWMGEESPEKKFKKIFAFCVLSVSLDKYIPKENEYLSFEDHKGMFKVIFTAVDKLLSGEWPILNAGNLKDPNMITFEFNMAGTLYRSGEPVRVLPIEEYRNHIAMAVSGYALVNDFINQY</sequence>
<name>A0A3M3RZH5_9PSED</name>
<dbReference type="Proteomes" id="UP000278062">
    <property type="component" value="Unassembled WGS sequence"/>
</dbReference>
<evidence type="ECO:0000313" key="2">
    <source>
        <dbReference type="Proteomes" id="UP000278062"/>
    </source>
</evidence>